<dbReference type="InterPro" id="IPR051329">
    <property type="entry name" value="NIR_SIR_4Fe-4S"/>
</dbReference>
<dbReference type="Proteomes" id="UP001500665">
    <property type="component" value="Unassembled WGS sequence"/>
</dbReference>
<feature type="domain" description="Nitrite/Sulfite reductase ferredoxin-like" evidence="5">
    <location>
        <begin position="50"/>
        <end position="94"/>
    </location>
</feature>
<dbReference type="Pfam" id="PF03460">
    <property type="entry name" value="NIR_SIR_ferr"/>
    <property type="match status" value="1"/>
</dbReference>
<evidence type="ECO:0000313" key="6">
    <source>
        <dbReference type="EMBL" id="GAA0937809.1"/>
    </source>
</evidence>
<gene>
    <name evidence="6" type="ORF">GCM10009550_04920</name>
</gene>
<keyword evidence="1" id="KW-0004">4Fe-4S</keyword>
<feature type="compositionally biased region" description="Pro residues" evidence="4">
    <location>
        <begin position="249"/>
        <end position="264"/>
    </location>
</feature>
<dbReference type="PANTHER" id="PTHR32439">
    <property type="entry name" value="FERREDOXIN--NITRITE REDUCTASE, CHLOROPLASTIC"/>
    <property type="match status" value="1"/>
</dbReference>
<name>A0ABN1Q5N3_9ACTN</name>
<keyword evidence="2" id="KW-0479">Metal-binding</keyword>
<sequence length="316" mass="33226">MYQLPVLAQCIRSAVHGAFAVLWHHGAVMRDRADRCPGVLRPWLADDGALIRLRLPGGLIGAPALRGIARVAGLFGDGNLHLTTRANLQIRGLPHDGGRVPAEVVEAVRETGLLPSPAHERARNILASPLTGLAGGRADLRGVTAELDRLLCGDPVLAELPGRFLFCLDDGRGDIAGRELDLGLFALDASRVRLRVGSGHGGPVVGPADAPAALIALARRFLHVRGSGPAAPWHVDELPQSGRELLEEPPSPPPHVPGGGPPPFGAIRQDDGRRAEHVAVPDGLLTAAEAVRLAALAPRLVVTPWRSVVVPDLEPS</sequence>
<keyword evidence="2" id="KW-0408">Iron</keyword>
<keyword evidence="3" id="KW-0560">Oxidoreductase</keyword>
<keyword evidence="7" id="KW-1185">Reference proteome</keyword>
<dbReference type="Gene3D" id="3.90.480.20">
    <property type="match status" value="1"/>
</dbReference>
<evidence type="ECO:0000256" key="2">
    <source>
        <dbReference type="ARBA" id="ARBA00022617"/>
    </source>
</evidence>
<accession>A0ABN1Q5N3</accession>
<organism evidence="6 7">
    <name type="scientific">Actinocorallia libanotica</name>
    <dbReference type="NCBI Taxonomy" id="46162"/>
    <lineage>
        <taxon>Bacteria</taxon>
        <taxon>Bacillati</taxon>
        <taxon>Actinomycetota</taxon>
        <taxon>Actinomycetes</taxon>
        <taxon>Streptosporangiales</taxon>
        <taxon>Thermomonosporaceae</taxon>
        <taxon>Actinocorallia</taxon>
    </lineage>
</organism>
<evidence type="ECO:0000259" key="5">
    <source>
        <dbReference type="Pfam" id="PF03460"/>
    </source>
</evidence>
<dbReference type="InterPro" id="IPR005117">
    <property type="entry name" value="NiRdtase/SiRdtase_haem-b_fer"/>
</dbReference>
<evidence type="ECO:0000256" key="1">
    <source>
        <dbReference type="ARBA" id="ARBA00022485"/>
    </source>
</evidence>
<evidence type="ECO:0000256" key="4">
    <source>
        <dbReference type="SAM" id="MobiDB-lite"/>
    </source>
</evidence>
<evidence type="ECO:0000313" key="7">
    <source>
        <dbReference type="Proteomes" id="UP001500665"/>
    </source>
</evidence>
<dbReference type="SUPFAM" id="SSF55124">
    <property type="entry name" value="Nitrite/Sulfite reductase N-terminal domain-like"/>
    <property type="match status" value="2"/>
</dbReference>
<feature type="region of interest" description="Disordered" evidence="4">
    <location>
        <begin position="243"/>
        <end position="273"/>
    </location>
</feature>
<keyword evidence="2" id="KW-0349">Heme</keyword>
<comment type="caution">
    <text evidence="6">The sequence shown here is derived from an EMBL/GenBank/DDBJ whole genome shotgun (WGS) entry which is preliminary data.</text>
</comment>
<proteinExistence type="predicted"/>
<evidence type="ECO:0000256" key="3">
    <source>
        <dbReference type="ARBA" id="ARBA00023002"/>
    </source>
</evidence>
<dbReference type="PANTHER" id="PTHR32439:SF9">
    <property type="entry name" value="BLR3264 PROTEIN"/>
    <property type="match status" value="1"/>
</dbReference>
<reference evidence="6 7" key="1">
    <citation type="journal article" date="2019" name="Int. J. Syst. Evol. Microbiol.">
        <title>The Global Catalogue of Microorganisms (GCM) 10K type strain sequencing project: providing services to taxonomists for standard genome sequencing and annotation.</title>
        <authorList>
            <consortium name="The Broad Institute Genomics Platform"/>
            <consortium name="The Broad Institute Genome Sequencing Center for Infectious Disease"/>
            <person name="Wu L."/>
            <person name="Ma J."/>
        </authorList>
    </citation>
    <scope>NUCLEOTIDE SEQUENCE [LARGE SCALE GENOMIC DNA]</scope>
    <source>
        <strain evidence="6 7">JCM 10696</strain>
    </source>
</reference>
<protein>
    <recommendedName>
        <fullName evidence="5">Nitrite/Sulfite reductase ferredoxin-like domain-containing protein</fullName>
    </recommendedName>
</protein>
<dbReference type="EMBL" id="BAAAHH010000001">
    <property type="protein sequence ID" value="GAA0937809.1"/>
    <property type="molecule type" value="Genomic_DNA"/>
</dbReference>
<keyword evidence="1" id="KW-0411">Iron-sulfur</keyword>
<dbReference type="InterPro" id="IPR036136">
    <property type="entry name" value="Nit/Sulf_reduc_fer-like_dom_sf"/>
</dbReference>